<gene>
    <name evidence="1" type="ORF">LPJ66_006886</name>
</gene>
<proteinExistence type="predicted"/>
<name>A0ACC1IAE2_9FUNG</name>
<protein>
    <submittedName>
        <fullName evidence="1">Uncharacterized protein</fullName>
    </submittedName>
</protein>
<evidence type="ECO:0000313" key="1">
    <source>
        <dbReference type="EMBL" id="KAJ1891503.1"/>
    </source>
</evidence>
<accession>A0ACC1IAE2</accession>
<organism evidence="1 2">
    <name type="scientific">Kickxella alabastrina</name>
    <dbReference type="NCBI Taxonomy" id="61397"/>
    <lineage>
        <taxon>Eukaryota</taxon>
        <taxon>Fungi</taxon>
        <taxon>Fungi incertae sedis</taxon>
        <taxon>Zoopagomycota</taxon>
        <taxon>Kickxellomycotina</taxon>
        <taxon>Kickxellomycetes</taxon>
        <taxon>Kickxellales</taxon>
        <taxon>Kickxellaceae</taxon>
        <taxon>Kickxella</taxon>
    </lineage>
</organism>
<evidence type="ECO:0000313" key="2">
    <source>
        <dbReference type="Proteomes" id="UP001150581"/>
    </source>
</evidence>
<dbReference type="EMBL" id="JANBPG010001146">
    <property type="protein sequence ID" value="KAJ1891503.1"/>
    <property type="molecule type" value="Genomic_DNA"/>
</dbReference>
<reference evidence="1" key="1">
    <citation type="submission" date="2022-07" db="EMBL/GenBank/DDBJ databases">
        <title>Phylogenomic reconstructions and comparative analyses of Kickxellomycotina fungi.</title>
        <authorList>
            <person name="Reynolds N.K."/>
            <person name="Stajich J.E."/>
            <person name="Barry K."/>
            <person name="Grigoriev I.V."/>
            <person name="Crous P."/>
            <person name="Smith M.E."/>
        </authorList>
    </citation>
    <scope>NUCLEOTIDE SEQUENCE</scope>
    <source>
        <strain evidence="1">Benny 63K</strain>
    </source>
</reference>
<comment type="caution">
    <text evidence="1">The sequence shown here is derived from an EMBL/GenBank/DDBJ whole genome shotgun (WGS) entry which is preliminary data.</text>
</comment>
<keyword evidence="2" id="KW-1185">Reference proteome</keyword>
<dbReference type="Proteomes" id="UP001150581">
    <property type="component" value="Unassembled WGS sequence"/>
</dbReference>
<sequence length="586" mass="61444">MSSIQLTKELLDTFIGTTKQRTTTLHATHTLAASVFGTLALFWHIPTSINHPLHRILGRTPFILVSGNSGSTQTTTLALRHTPNITCGVHPLGEWGGLVSGGSGVLALGEYAWPVCRLETVERDAARGLAAQYAQLVPLLDGDAMPLVVFTREAGRPFYLVVAGAAAGGADSGFASVAAVRLAGAAEDWAPGAAVQHWAEYDVLGSALCSEEGEEEGPGPYAVLHGVWAQDTEAGPAMGRVGAPPDPPASTQWALELVAGTHQPGGGSPALRQLHREIGRLDDCRAAWAHARPWQPSLSGSALAGHREQFGRLLDALLGAGAGEAPGAAQGEDAFPRRPDVDFGDRLWLLAAEHARDADDLGEILAAVAEALESGVLQPVLRCQNQCPVACELRRALAAPQAAADAAAQLDAWAAPPHVFRVFAELGWEKLRADIGHWLASAQLGPAGARLGPAGGDLGSTSHLRSLARAAELWWLAREAVPGLPPAFVRQAVVGTLAWLAANTDGGGELRAMVALPMYSRDVLDFTHALATATAPAQYAVQGVGPGGHGRRSTLLTRTPARVDAHFALPADAEDERYSCFEAILY</sequence>